<dbReference type="GO" id="GO:0051301">
    <property type="term" value="P:cell division"/>
    <property type="evidence" value="ECO:0007669"/>
    <property type="project" value="UniProtKB-KW"/>
</dbReference>
<evidence type="ECO:0000313" key="4">
    <source>
        <dbReference type="EMBL" id="KAJ6836090.1"/>
    </source>
</evidence>
<dbReference type="InterPro" id="IPR011989">
    <property type="entry name" value="ARM-like"/>
</dbReference>
<dbReference type="Proteomes" id="UP001140949">
    <property type="component" value="Unassembled WGS sequence"/>
</dbReference>
<evidence type="ECO:0000256" key="1">
    <source>
        <dbReference type="ARBA" id="ARBA00022618"/>
    </source>
</evidence>
<accession>A0AAX6H4Y8</accession>
<dbReference type="AlphaFoldDB" id="A0AAX6H4Y8"/>
<keyword evidence="2" id="KW-0131">Cell cycle</keyword>
<keyword evidence="5" id="KW-1185">Reference proteome</keyword>
<reference evidence="4" key="2">
    <citation type="submission" date="2023-04" db="EMBL/GenBank/DDBJ databases">
        <authorList>
            <person name="Bruccoleri R.E."/>
            <person name="Oakeley E.J."/>
            <person name="Faust A.-M."/>
            <person name="Dessus-Babus S."/>
            <person name="Altorfer M."/>
            <person name="Burckhardt D."/>
            <person name="Oertli M."/>
            <person name="Naumann U."/>
            <person name="Petersen F."/>
            <person name="Wong J."/>
        </authorList>
    </citation>
    <scope>NUCLEOTIDE SEQUENCE</scope>
    <source>
        <strain evidence="4">GSM-AAB239-AS_SAM_17_03QT</strain>
        <tissue evidence="4">Leaf</tissue>
    </source>
</reference>
<feature type="domain" description="Ataxin-10" evidence="3">
    <location>
        <begin position="196"/>
        <end position="294"/>
    </location>
</feature>
<dbReference type="Pfam" id="PF09759">
    <property type="entry name" value="Atx10homo_assoc"/>
    <property type="match status" value="1"/>
</dbReference>
<proteinExistence type="predicted"/>
<sequence>MLLYNSSPSSLDLSDPATGLPLLAELIATASTVGYQEEWLEWLLVRTCFEEPHFLPLFRKLGLPEQAFLLRILSNTLTSRPEEVAVTDGFALAVLEVAREGYTAAAGCGSGCGSALPTRSPATDVLGYSLMILRDVCAWEDPDLGTEAHPVGSLLSSGLLEFMLTALGELGPPSIVRKSGPLAVAGPVKACPYEGFRRDVVSVIANCLHRRKRAQDEVRERNGIFLLMQQCVVDDGNPFLREWGLLAIRNLLEGNAENQREVSELQLQGPVDTPEITGLGLKVEVDEKSGRAKLVNIP</sequence>
<dbReference type="InterPro" id="IPR051374">
    <property type="entry name" value="Ataxin-10/CTR86_families"/>
</dbReference>
<gene>
    <name evidence="4" type="ORF">M6B38_328685</name>
</gene>
<dbReference type="InterPro" id="IPR019156">
    <property type="entry name" value="Ataxin-10_domain"/>
</dbReference>
<dbReference type="SUPFAM" id="SSF48371">
    <property type="entry name" value="ARM repeat"/>
    <property type="match status" value="1"/>
</dbReference>
<dbReference type="InterPro" id="IPR016024">
    <property type="entry name" value="ARM-type_fold"/>
</dbReference>
<dbReference type="PANTHER" id="PTHR13255:SF0">
    <property type="entry name" value="ATAXIN-10"/>
    <property type="match status" value="1"/>
</dbReference>
<dbReference type="EMBL" id="JANAVB010012596">
    <property type="protein sequence ID" value="KAJ6836090.1"/>
    <property type="molecule type" value="Genomic_DNA"/>
</dbReference>
<organism evidence="4 5">
    <name type="scientific">Iris pallida</name>
    <name type="common">Sweet iris</name>
    <dbReference type="NCBI Taxonomy" id="29817"/>
    <lineage>
        <taxon>Eukaryota</taxon>
        <taxon>Viridiplantae</taxon>
        <taxon>Streptophyta</taxon>
        <taxon>Embryophyta</taxon>
        <taxon>Tracheophyta</taxon>
        <taxon>Spermatophyta</taxon>
        <taxon>Magnoliopsida</taxon>
        <taxon>Liliopsida</taxon>
        <taxon>Asparagales</taxon>
        <taxon>Iridaceae</taxon>
        <taxon>Iridoideae</taxon>
        <taxon>Irideae</taxon>
        <taxon>Iris</taxon>
    </lineage>
</organism>
<evidence type="ECO:0000313" key="5">
    <source>
        <dbReference type="Proteomes" id="UP001140949"/>
    </source>
</evidence>
<dbReference type="Gene3D" id="1.25.10.10">
    <property type="entry name" value="Leucine-rich Repeat Variant"/>
    <property type="match status" value="1"/>
</dbReference>
<evidence type="ECO:0000256" key="2">
    <source>
        <dbReference type="ARBA" id="ARBA00023306"/>
    </source>
</evidence>
<comment type="caution">
    <text evidence="4">The sequence shown here is derived from an EMBL/GenBank/DDBJ whole genome shotgun (WGS) entry which is preliminary data.</text>
</comment>
<reference evidence="4" key="1">
    <citation type="journal article" date="2023" name="GigaByte">
        <title>Genome assembly of the bearded iris, Iris pallida Lam.</title>
        <authorList>
            <person name="Bruccoleri R.E."/>
            <person name="Oakeley E.J."/>
            <person name="Faust A.M.E."/>
            <person name="Altorfer M."/>
            <person name="Dessus-Babus S."/>
            <person name="Burckhardt D."/>
            <person name="Oertli M."/>
            <person name="Naumann U."/>
            <person name="Petersen F."/>
            <person name="Wong J."/>
        </authorList>
    </citation>
    <scope>NUCLEOTIDE SEQUENCE</scope>
    <source>
        <strain evidence="4">GSM-AAB239-AS_SAM_17_03QT</strain>
    </source>
</reference>
<name>A0AAX6H4Y8_IRIPA</name>
<protein>
    <submittedName>
        <fullName evidence="4">Copper transport protein 86</fullName>
    </submittedName>
</protein>
<dbReference type="PANTHER" id="PTHR13255">
    <property type="entry name" value="ATAXIN-10"/>
    <property type="match status" value="1"/>
</dbReference>
<dbReference type="GO" id="GO:0005829">
    <property type="term" value="C:cytosol"/>
    <property type="evidence" value="ECO:0007669"/>
    <property type="project" value="TreeGrafter"/>
</dbReference>
<evidence type="ECO:0000259" key="3">
    <source>
        <dbReference type="Pfam" id="PF09759"/>
    </source>
</evidence>
<keyword evidence="1" id="KW-0132">Cell division</keyword>